<feature type="domain" description="Pilus formation protein N-terminal" evidence="5">
    <location>
        <begin position="32"/>
        <end position="100"/>
    </location>
</feature>
<dbReference type="InterPro" id="IPR001775">
    <property type="entry name" value="GspD/PilQ"/>
</dbReference>
<evidence type="ECO:0000259" key="4">
    <source>
        <dbReference type="Pfam" id="PF00263"/>
    </source>
</evidence>
<feature type="domain" description="Type II/III secretion system secretin-like" evidence="4">
    <location>
        <begin position="245"/>
        <end position="408"/>
    </location>
</feature>
<protein>
    <submittedName>
        <fullName evidence="6">Pilus assembly protein N-terminal domain-containing protein</fullName>
    </submittedName>
</protein>
<dbReference type="GO" id="GO:0015627">
    <property type="term" value="C:type II protein secretion system complex"/>
    <property type="evidence" value="ECO:0007669"/>
    <property type="project" value="TreeGrafter"/>
</dbReference>
<dbReference type="EMBL" id="CP063849">
    <property type="protein sequence ID" value="QOY89978.1"/>
    <property type="molecule type" value="Genomic_DNA"/>
</dbReference>
<accession>A0A7S7SMJ0</accession>
<dbReference type="AlphaFoldDB" id="A0A7S7SMJ0"/>
<dbReference type="InterPro" id="IPR050810">
    <property type="entry name" value="Bact_Secretion_Sys_Channel"/>
</dbReference>
<dbReference type="Proteomes" id="UP000593892">
    <property type="component" value="Chromosome"/>
</dbReference>
<dbReference type="PRINTS" id="PR00811">
    <property type="entry name" value="BCTERIALGSPD"/>
</dbReference>
<dbReference type="RefSeq" id="WP_194451641.1">
    <property type="nucleotide sequence ID" value="NZ_CP063849.1"/>
</dbReference>
<evidence type="ECO:0000259" key="5">
    <source>
        <dbReference type="Pfam" id="PF13629"/>
    </source>
</evidence>
<proteinExistence type="inferred from homology"/>
<dbReference type="GO" id="GO:0009306">
    <property type="term" value="P:protein secretion"/>
    <property type="evidence" value="ECO:0007669"/>
    <property type="project" value="InterPro"/>
</dbReference>
<evidence type="ECO:0000313" key="6">
    <source>
        <dbReference type="EMBL" id="QOY89978.1"/>
    </source>
</evidence>
<dbReference type="InterPro" id="IPR004846">
    <property type="entry name" value="T2SS/T3SS_dom"/>
</dbReference>
<dbReference type="PANTHER" id="PTHR30332:SF17">
    <property type="entry name" value="TYPE IV PILIATION SYSTEM PROTEIN DR_0774-RELATED"/>
    <property type="match status" value="1"/>
</dbReference>
<organism evidence="6 7">
    <name type="scientific">Paludibaculum fermentans</name>
    <dbReference type="NCBI Taxonomy" id="1473598"/>
    <lineage>
        <taxon>Bacteria</taxon>
        <taxon>Pseudomonadati</taxon>
        <taxon>Acidobacteriota</taxon>
        <taxon>Terriglobia</taxon>
        <taxon>Bryobacterales</taxon>
        <taxon>Bryobacteraceae</taxon>
        <taxon>Paludibaculum</taxon>
    </lineage>
</organism>
<gene>
    <name evidence="6" type="ORF">IRI77_08485</name>
</gene>
<evidence type="ECO:0000256" key="2">
    <source>
        <dbReference type="SAM" id="MobiDB-lite"/>
    </source>
</evidence>
<dbReference type="PANTHER" id="PTHR30332">
    <property type="entry name" value="PROBABLE GENERAL SECRETION PATHWAY PROTEIN D"/>
    <property type="match status" value="1"/>
</dbReference>
<keyword evidence="7" id="KW-1185">Reference proteome</keyword>
<feature type="signal peptide" evidence="3">
    <location>
        <begin position="1"/>
        <end position="25"/>
    </location>
</feature>
<dbReference type="InterPro" id="IPR032789">
    <property type="entry name" value="T2SS-T3SS_pil_N"/>
</dbReference>
<feature type="chain" id="PRO_5032279546" evidence="3">
    <location>
        <begin position="26"/>
        <end position="468"/>
    </location>
</feature>
<evidence type="ECO:0000256" key="1">
    <source>
        <dbReference type="RuleBase" id="RU004003"/>
    </source>
</evidence>
<comment type="similarity">
    <text evidence="1">Belongs to the bacterial secretin family.</text>
</comment>
<dbReference type="KEGG" id="pfer:IRI77_08485"/>
<evidence type="ECO:0000256" key="3">
    <source>
        <dbReference type="SAM" id="SignalP"/>
    </source>
</evidence>
<feature type="region of interest" description="Disordered" evidence="2">
    <location>
        <begin position="439"/>
        <end position="468"/>
    </location>
</feature>
<dbReference type="Pfam" id="PF00263">
    <property type="entry name" value="Secretin"/>
    <property type="match status" value="1"/>
</dbReference>
<name>A0A7S7SMJ0_PALFE</name>
<sequence>MKRIVKLALGLAVGLAIIVVSGAQALHAQGGAEDIRVTLGKSVVIDYPEDVNRISTSNPEVVDYVPVSTREILLHAKGLGAATLVIWAKSGQRNFYNINVEQNLEPARKLIRDAFPKEDIQVASAKDTISITGTVSSQLVVDRLVAYITPMAKSVVNNLRVKAGPIEKQVMLRVKFAELNRNYSNQFAVNLTSLGALNTVGSVGTGQFGSIKANSIGGENSFSITDALNVFAFRPDLNLAAFVKLLQQQGMLQILAEPNLITSNGKEASFLVGGEFPVPVLQGGANSGAVTIQFREYGIRLTFNPTLTENGTLKMYVKPEVSTIDLANAVSVSGFVIPALATRRVESTIELGPGQSFIIGGLVDDRTNEVFAKMPGLANIPLLGQLFKSRNENRQKTELIVLVTPEFVEPLNAADQKLMPSLPGGFLNPMMLPNGMPQSSNTGSGAKIIKGDPAQIQKDAMKRTAPVK</sequence>
<evidence type="ECO:0000313" key="7">
    <source>
        <dbReference type="Proteomes" id="UP000593892"/>
    </source>
</evidence>
<keyword evidence="3" id="KW-0732">Signal</keyword>
<dbReference type="Pfam" id="PF13629">
    <property type="entry name" value="T2SS-T3SS_pil_N"/>
    <property type="match status" value="1"/>
</dbReference>
<reference evidence="6 7" key="1">
    <citation type="submission" date="2020-10" db="EMBL/GenBank/DDBJ databases">
        <title>Complete genome sequence of Paludibaculum fermentans P105T, a facultatively anaerobic acidobacterium capable of dissimilatory Fe(III) reduction.</title>
        <authorList>
            <person name="Dedysh S.N."/>
            <person name="Beletsky A.V."/>
            <person name="Kulichevskaya I.S."/>
            <person name="Mardanov A.V."/>
            <person name="Ravin N.V."/>
        </authorList>
    </citation>
    <scope>NUCLEOTIDE SEQUENCE [LARGE SCALE GENOMIC DNA]</scope>
    <source>
        <strain evidence="6 7">P105</strain>
    </source>
</reference>